<dbReference type="EMBL" id="CM037015">
    <property type="protein sequence ID" value="KAH7680876.1"/>
    <property type="molecule type" value="Genomic_DNA"/>
</dbReference>
<gene>
    <name evidence="1" type="ORF">IHE45_05G022300</name>
</gene>
<evidence type="ECO:0000313" key="1">
    <source>
        <dbReference type="EMBL" id="KAH7680876.1"/>
    </source>
</evidence>
<protein>
    <submittedName>
        <fullName evidence="1">Uncharacterized protein</fullName>
    </submittedName>
</protein>
<comment type="caution">
    <text evidence="1">The sequence shown here is derived from an EMBL/GenBank/DDBJ whole genome shotgun (WGS) entry which is preliminary data.</text>
</comment>
<sequence length="1136" mass="123433">MPPSPALRCSPGRDVGVHNNHKRGRSLESGFPLKPKDDDLVLFNDMQNKERDNFLLHTSDDLDDSIARLRYYSDFKLGINIPARGETSDLLKTDGEKNDYDWLLTPPDTPLFPSLDDEEPQTVHLAPRGRQRSQPISIRSSMTEKTHRTSRGSPSPHRLSPSPRSTTGVNQSRGTPPSGGSYSSPTAVLRPTTPSRRSSTPTKPSSPTPRSSTPTLQRSSNDSNGQGSSSGRRGTSPVTTNRGNSASPKLRGWQTNLPGFSSDPPPNLRTSLADRPSSYVRGSSPASRNGRQSMSPTVSRNRRQSMSPTASRSASSSHSHDRDHFSSYSKGSVASSCDDDLDSLHSTGAGMSCGSIGSKNGTSANSRTMVFSKRPVRTSSSNSTPKRSFDSVLRQMDQRKTPQNMFRPLLSSVPTTTFYIGKANSMHRPMFSRNSSLTTSSNTSSEPGACVVPDMEASDHHQNDLSGKRGKPQDPELHEEIFKFDKADEIPYSGKPIGDMTNRDDLVGLEKSAPNSLGAISALTASESSNTAVNPSILDRNGMMATCSKCGNSYSIRDADPTTDVCQECAENDRLFTEGISPSALLLTQNEKLQFPTADVKDRGSNNAQLAMEVSELPDKSSTNILPSDAMHAGQVYKSLVNRSSFHLDMDLIQHRQSDAQENSGQEVNAIQTENIYQQSQEIAHQSTRVESPEGTGISVLLMQKSSSNKWPVVQGRPISATNILCSEPSYVRDHASSMKRSMSRDSTSPSSSIDMGSWKQPENLMQLQLNSQKGEMENVRNDCYVNTQSAESSNFEISTGILGERESFNGENGNSLKSTGSCCTRSLSITHTAIDVDGDSFGCTDSCMPINSSRSQFSHPDNNQASDTSASTPLNDGSSSCINSEGLLSVKRITRATDPELEMQGSFVFEEEEHMPADNAFGNDISGVVTVDSSCINSERQVFESLQDRQMDSTGINLNITDEPHEHSASTTSETDLLASALESNVVNHSREKSITAAVGQGGCTPKSFTLEEAADTILFCNSIVLDIAYKAATIAMEKEEALLLAEARRPTPTILGNPFYNRRDSWMSSNKQAPKPQRARWKRLETNTNTTAMEPGEDIKVQSAAPSHPLPQVPNKADSAKPPKLESKCNCTIM</sequence>
<name>A0ACB7W0B9_DIOAL</name>
<proteinExistence type="predicted"/>
<reference evidence="2" key="1">
    <citation type="journal article" date="2022" name="Nat. Commun.">
        <title>Chromosome evolution and the genetic basis of agronomically important traits in greater yam.</title>
        <authorList>
            <person name="Bredeson J.V."/>
            <person name="Lyons J.B."/>
            <person name="Oniyinde I.O."/>
            <person name="Okereke N.R."/>
            <person name="Kolade O."/>
            <person name="Nnabue I."/>
            <person name="Nwadili C.O."/>
            <person name="Hribova E."/>
            <person name="Parker M."/>
            <person name="Nwogha J."/>
            <person name="Shu S."/>
            <person name="Carlson J."/>
            <person name="Kariba R."/>
            <person name="Muthemba S."/>
            <person name="Knop K."/>
            <person name="Barton G.J."/>
            <person name="Sherwood A.V."/>
            <person name="Lopez-Montes A."/>
            <person name="Asiedu R."/>
            <person name="Jamnadass R."/>
            <person name="Muchugi A."/>
            <person name="Goodstein D."/>
            <person name="Egesi C.N."/>
            <person name="Featherston J."/>
            <person name="Asfaw A."/>
            <person name="Simpson G.G."/>
            <person name="Dolezel J."/>
            <person name="Hendre P.S."/>
            <person name="Van Deynze A."/>
            <person name="Kumar P.L."/>
            <person name="Obidiegwu J.E."/>
            <person name="Bhattacharjee R."/>
            <person name="Rokhsar D.S."/>
        </authorList>
    </citation>
    <scope>NUCLEOTIDE SEQUENCE [LARGE SCALE GENOMIC DNA]</scope>
    <source>
        <strain evidence="2">cv. TDa95/00328</strain>
    </source>
</reference>
<dbReference type="Proteomes" id="UP000827976">
    <property type="component" value="Chromosome 5"/>
</dbReference>
<accession>A0ACB7W0B9</accession>
<evidence type="ECO:0000313" key="2">
    <source>
        <dbReference type="Proteomes" id="UP000827976"/>
    </source>
</evidence>
<organism evidence="1 2">
    <name type="scientific">Dioscorea alata</name>
    <name type="common">Purple yam</name>
    <dbReference type="NCBI Taxonomy" id="55571"/>
    <lineage>
        <taxon>Eukaryota</taxon>
        <taxon>Viridiplantae</taxon>
        <taxon>Streptophyta</taxon>
        <taxon>Embryophyta</taxon>
        <taxon>Tracheophyta</taxon>
        <taxon>Spermatophyta</taxon>
        <taxon>Magnoliopsida</taxon>
        <taxon>Liliopsida</taxon>
        <taxon>Dioscoreales</taxon>
        <taxon>Dioscoreaceae</taxon>
        <taxon>Dioscorea</taxon>
    </lineage>
</organism>
<keyword evidence="2" id="KW-1185">Reference proteome</keyword>